<keyword evidence="1" id="KW-0812">Transmembrane</keyword>
<dbReference type="EMBL" id="CCSD01000109">
    <property type="protein sequence ID" value="CDZ92152.1"/>
    <property type="molecule type" value="Genomic_DNA"/>
</dbReference>
<name>A0A098BVC0_9NOCA</name>
<sequence>MATTPAIPEISGERAATLVESPRVGWILLALFGLGGGLVAASIAGSLLIGVSVVVLVGGLAAVLVAAV</sequence>
<dbReference type="RefSeq" id="WP_040275512.1">
    <property type="nucleotide sequence ID" value="NZ_CP044211.1"/>
</dbReference>
<evidence type="ECO:0000256" key="1">
    <source>
        <dbReference type="SAM" id="Phobius"/>
    </source>
</evidence>
<dbReference type="Proteomes" id="UP000042997">
    <property type="component" value="Unassembled WGS sequence"/>
</dbReference>
<gene>
    <name evidence="2" type="ORF">RHRU231_930031</name>
</gene>
<dbReference type="AlphaFoldDB" id="A0A098BVC0"/>
<dbReference type="eggNOG" id="ENOG5032GAF">
    <property type="taxonomic scope" value="Bacteria"/>
</dbReference>
<accession>A0A098BVC0</accession>
<evidence type="ECO:0000313" key="2">
    <source>
        <dbReference type="EMBL" id="CDZ92152.1"/>
    </source>
</evidence>
<dbReference type="GeneID" id="66834808"/>
<organism evidence="2 3">
    <name type="scientific">Rhodococcus ruber</name>
    <dbReference type="NCBI Taxonomy" id="1830"/>
    <lineage>
        <taxon>Bacteria</taxon>
        <taxon>Bacillati</taxon>
        <taxon>Actinomycetota</taxon>
        <taxon>Actinomycetes</taxon>
        <taxon>Mycobacteriales</taxon>
        <taxon>Nocardiaceae</taxon>
        <taxon>Rhodococcus</taxon>
    </lineage>
</organism>
<evidence type="ECO:0000313" key="3">
    <source>
        <dbReference type="Proteomes" id="UP000042997"/>
    </source>
</evidence>
<feature type="transmembrane region" description="Helical" evidence="1">
    <location>
        <begin position="47"/>
        <end position="67"/>
    </location>
</feature>
<reference evidence="2 3" key="1">
    <citation type="journal article" date="2014" name="Genome Announc.">
        <title>Draft Genome Sequence of Propane- and Butane-Oxidizing Actinobacterium Rhodococcus ruber IEGM 231.</title>
        <authorList>
            <person name="Ivshina I.B."/>
            <person name="Kuyukina M.S."/>
            <person name="Krivoruchko A.V."/>
            <person name="Barbe V."/>
            <person name="Fischer C."/>
        </authorList>
    </citation>
    <scope>NUCLEOTIDE SEQUENCE [LARGE SCALE GENOMIC DNA]</scope>
</reference>
<protein>
    <submittedName>
        <fullName evidence="2">Uncharacterized protein</fullName>
    </submittedName>
</protein>
<keyword evidence="1" id="KW-0472">Membrane</keyword>
<feature type="transmembrane region" description="Helical" evidence="1">
    <location>
        <begin position="24"/>
        <end position="41"/>
    </location>
</feature>
<proteinExistence type="predicted"/>
<keyword evidence="1" id="KW-1133">Transmembrane helix</keyword>